<evidence type="ECO:0000313" key="5">
    <source>
        <dbReference type="Proteomes" id="UP000255279"/>
    </source>
</evidence>
<organism evidence="2 4">
    <name type="scientific">Moraxella caviae</name>
    <dbReference type="NCBI Taxonomy" id="34060"/>
    <lineage>
        <taxon>Bacteria</taxon>
        <taxon>Pseudomonadati</taxon>
        <taxon>Pseudomonadota</taxon>
        <taxon>Gammaproteobacteria</taxon>
        <taxon>Moraxellales</taxon>
        <taxon>Moraxellaceae</taxon>
        <taxon>Moraxella</taxon>
    </lineage>
</organism>
<evidence type="ECO:0008006" key="6">
    <source>
        <dbReference type="Google" id="ProtNLM"/>
    </source>
</evidence>
<evidence type="ECO:0000313" key="4">
    <source>
        <dbReference type="Proteomes" id="UP000190435"/>
    </source>
</evidence>
<accession>A0A1T0A247</accession>
<gene>
    <name evidence="2" type="ORF">B0181_06085</name>
    <name evidence="3" type="ORF">NCTC10293_01071</name>
</gene>
<evidence type="ECO:0000256" key="1">
    <source>
        <dbReference type="SAM" id="MobiDB-lite"/>
    </source>
</evidence>
<dbReference type="EMBL" id="UGQE01000001">
    <property type="protein sequence ID" value="STZ10716.1"/>
    <property type="molecule type" value="Genomic_DNA"/>
</dbReference>
<protein>
    <recommendedName>
        <fullName evidence="6">Lipoprotein</fullName>
    </recommendedName>
</protein>
<evidence type="ECO:0000313" key="3">
    <source>
        <dbReference type="EMBL" id="STZ10716.1"/>
    </source>
</evidence>
<dbReference type="Proteomes" id="UP000255279">
    <property type="component" value="Unassembled WGS sequence"/>
</dbReference>
<reference evidence="2 4" key="1">
    <citation type="submission" date="2017-02" db="EMBL/GenBank/DDBJ databases">
        <title>Draft genome sequence of Moraxella caviae CCUG 355 type strain.</title>
        <authorList>
            <person name="Engstrom-Jakobsson H."/>
            <person name="Salva-Serra F."/>
            <person name="Thorell K."/>
            <person name="Gonzales-Siles L."/>
            <person name="Karlsson R."/>
            <person name="Boulund F."/>
            <person name="Engstrand L."/>
            <person name="Moore E."/>
        </authorList>
    </citation>
    <scope>NUCLEOTIDE SEQUENCE [LARGE SCALE GENOMIC DNA]</scope>
    <source>
        <strain evidence="2 4">CCUG 355</strain>
    </source>
</reference>
<name>A0A1T0A247_9GAMM</name>
<evidence type="ECO:0000313" key="2">
    <source>
        <dbReference type="EMBL" id="OOR89775.1"/>
    </source>
</evidence>
<proteinExistence type="predicted"/>
<dbReference type="AlphaFoldDB" id="A0A1T0A247"/>
<feature type="region of interest" description="Disordered" evidence="1">
    <location>
        <begin position="67"/>
        <end position="112"/>
    </location>
</feature>
<dbReference type="RefSeq" id="WP_078276616.1">
    <property type="nucleotide sequence ID" value="NZ_CAACXO010000037.1"/>
</dbReference>
<sequence length="112" mass="12013">MKTVSRSIFLDSFTAWQKSALVCAFAVLTLSACGNKESEVQTPDPVEEEAVPMSAAPADPVIEPIEGEQAQMEIDDALDDFDGETADNADDTQDAEDDNEADVVESVDEDAQ</sequence>
<keyword evidence="4" id="KW-1185">Reference proteome</keyword>
<feature type="compositionally biased region" description="Acidic residues" evidence="1">
    <location>
        <begin position="73"/>
        <end position="112"/>
    </location>
</feature>
<dbReference type="EMBL" id="MUXU01000036">
    <property type="protein sequence ID" value="OOR89775.1"/>
    <property type="molecule type" value="Genomic_DNA"/>
</dbReference>
<dbReference type="Proteomes" id="UP000190435">
    <property type="component" value="Unassembled WGS sequence"/>
</dbReference>
<reference evidence="3 5" key="2">
    <citation type="submission" date="2018-06" db="EMBL/GenBank/DDBJ databases">
        <authorList>
            <consortium name="Pathogen Informatics"/>
            <person name="Doyle S."/>
        </authorList>
    </citation>
    <scope>NUCLEOTIDE SEQUENCE [LARGE SCALE GENOMIC DNA]</scope>
    <source>
        <strain evidence="3 5">NCTC10293</strain>
    </source>
</reference>
<dbReference type="PROSITE" id="PS51257">
    <property type="entry name" value="PROKAR_LIPOPROTEIN"/>
    <property type="match status" value="1"/>
</dbReference>